<keyword evidence="1" id="KW-0963">Cytoplasm</keyword>
<accession>A0ABD6EWE8</accession>
<evidence type="ECO:0000256" key="1">
    <source>
        <dbReference type="RuleBase" id="RU003425"/>
    </source>
</evidence>
<evidence type="ECO:0000313" key="4">
    <source>
        <dbReference type="EMBL" id="MFH4984260.1"/>
    </source>
</evidence>
<reference evidence="4 5" key="1">
    <citation type="submission" date="2024-08" db="EMBL/GenBank/DDBJ databases">
        <title>Gnathostoma spinigerum genome.</title>
        <authorList>
            <person name="Gonzalez-Bertolin B."/>
            <person name="Monzon S."/>
            <person name="Zaballos A."/>
            <person name="Jimenez P."/>
            <person name="Dekumyoy P."/>
            <person name="Varona S."/>
            <person name="Cuesta I."/>
            <person name="Sumanam S."/>
            <person name="Adisakwattana P."/>
            <person name="Gasser R.B."/>
            <person name="Hernandez-Gonzalez A."/>
            <person name="Young N.D."/>
            <person name="Perteguer M.J."/>
        </authorList>
    </citation>
    <scope>NUCLEOTIDE SEQUENCE [LARGE SCALE GENOMIC DNA]</scope>
    <source>
        <strain evidence="4">AL3</strain>
        <tissue evidence="4">Liver</tissue>
    </source>
</reference>
<dbReference type="EMBL" id="JBGFUD010016164">
    <property type="protein sequence ID" value="MFH4984260.1"/>
    <property type="molecule type" value="Genomic_DNA"/>
</dbReference>
<organism evidence="4 5">
    <name type="scientific">Gnathostoma spinigerum</name>
    <dbReference type="NCBI Taxonomy" id="75299"/>
    <lineage>
        <taxon>Eukaryota</taxon>
        <taxon>Metazoa</taxon>
        <taxon>Ecdysozoa</taxon>
        <taxon>Nematoda</taxon>
        <taxon>Chromadorea</taxon>
        <taxon>Rhabditida</taxon>
        <taxon>Spirurina</taxon>
        <taxon>Gnathostomatomorpha</taxon>
        <taxon>Gnathostomatoidea</taxon>
        <taxon>Gnathostomatidae</taxon>
        <taxon>Gnathostoma</taxon>
    </lineage>
</organism>
<keyword evidence="5" id="KW-1185">Reference proteome</keyword>
<evidence type="ECO:0000256" key="2">
    <source>
        <dbReference type="SAM" id="MobiDB-lite"/>
    </source>
</evidence>
<dbReference type="SUPFAM" id="SSF49354">
    <property type="entry name" value="PapD-like"/>
    <property type="match status" value="1"/>
</dbReference>
<feature type="domain" description="MSP" evidence="3">
    <location>
        <begin position="112"/>
        <end position="241"/>
    </location>
</feature>
<dbReference type="Proteomes" id="UP001608902">
    <property type="component" value="Unassembled WGS sequence"/>
</dbReference>
<dbReference type="AlphaFoldDB" id="A0ABD6EWE8"/>
<dbReference type="InterPro" id="IPR013783">
    <property type="entry name" value="Ig-like_fold"/>
</dbReference>
<dbReference type="PROSITE" id="PS50202">
    <property type="entry name" value="MSP"/>
    <property type="match status" value="1"/>
</dbReference>
<sequence length="241" mass="25775">MTPLSGYDLSKTGSPQKLLSTVTEEDPNNLTIVRIENDQRPSFVDLFVSPESSSTNAHLDSHETPKHIGASSDLASESAGRNIESNVVLTSSNIINATDKSLISGKEMAGSSIPVSPIDDVGGSSQSISADFASWFRVDPPVCNLPAFGGISKHKLTNYGTLRVAFKVRSTNNTHYQFKPVFGIIESLSSTTLQIIRTCGPPGKSRLLILCKEATADVANLASFFRKGPFLGESVIMLNAT</sequence>
<dbReference type="InterPro" id="IPR008962">
    <property type="entry name" value="PapD-like_sf"/>
</dbReference>
<name>A0ABD6EWE8_9BILA</name>
<dbReference type="InterPro" id="IPR000535">
    <property type="entry name" value="MSP_dom"/>
</dbReference>
<gene>
    <name evidence="4" type="ORF">AB6A40_010969</name>
</gene>
<feature type="region of interest" description="Disordered" evidence="2">
    <location>
        <begin position="54"/>
        <end position="77"/>
    </location>
</feature>
<evidence type="ECO:0000313" key="5">
    <source>
        <dbReference type="Proteomes" id="UP001608902"/>
    </source>
</evidence>
<dbReference type="PANTHER" id="PTHR22947">
    <property type="entry name" value="MAJOR SPERM PROTEIN"/>
    <property type="match status" value="1"/>
</dbReference>
<evidence type="ECO:0000259" key="3">
    <source>
        <dbReference type="PROSITE" id="PS50202"/>
    </source>
</evidence>
<comment type="function">
    <text evidence="1">Central component in molecular interactions underlying sperm crawling. Forms an extensive filament system that extends from sperm villipoda, along the leading edge of the pseudopod.</text>
</comment>
<keyword evidence="1" id="KW-0206">Cytoskeleton</keyword>
<dbReference type="InterPro" id="IPR051774">
    <property type="entry name" value="Sperm-specific_class_P"/>
</dbReference>
<dbReference type="Pfam" id="PF00635">
    <property type="entry name" value="Motile_Sperm"/>
    <property type="match status" value="1"/>
</dbReference>
<protein>
    <recommendedName>
        <fullName evidence="1">Major sperm protein</fullName>
    </recommendedName>
</protein>
<comment type="caution">
    <text evidence="4">The sequence shown here is derived from an EMBL/GenBank/DDBJ whole genome shotgun (WGS) entry which is preliminary data.</text>
</comment>
<proteinExistence type="predicted"/>
<dbReference type="Gene3D" id="2.60.40.10">
    <property type="entry name" value="Immunoglobulins"/>
    <property type="match status" value="1"/>
</dbReference>
<dbReference type="PANTHER" id="PTHR22947:SF39">
    <property type="entry name" value="MSP DOMAIN-CONTAINING PROTEIN"/>
    <property type="match status" value="1"/>
</dbReference>